<organism evidence="2">
    <name type="scientific">uncultured Thermomicrobiales bacterium</name>
    <dbReference type="NCBI Taxonomy" id="1645740"/>
    <lineage>
        <taxon>Bacteria</taxon>
        <taxon>Pseudomonadati</taxon>
        <taxon>Thermomicrobiota</taxon>
        <taxon>Thermomicrobia</taxon>
        <taxon>Thermomicrobiales</taxon>
        <taxon>environmental samples</taxon>
    </lineage>
</organism>
<evidence type="ECO:0000313" key="2">
    <source>
        <dbReference type="EMBL" id="CAA9568323.1"/>
    </source>
</evidence>
<feature type="non-terminal residue" evidence="2">
    <location>
        <position position="1"/>
    </location>
</feature>
<dbReference type="EMBL" id="CADCWF010000224">
    <property type="protein sequence ID" value="CAA9568323.1"/>
    <property type="molecule type" value="Genomic_DNA"/>
</dbReference>
<feature type="compositionally biased region" description="Basic residues" evidence="1">
    <location>
        <begin position="46"/>
        <end position="60"/>
    </location>
</feature>
<evidence type="ECO:0000256" key="1">
    <source>
        <dbReference type="SAM" id="MobiDB-lite"/>
    </source>
</evidence>
<accession>A0A6J4V4K6</accession>
<feature type="region of interest" description="Disordered" evidence="1">
    <location>
        <begin position="1"/>
        <end position="96"/>
    </location>
</feature>
<sequence length="96" mass="11195">ARRRPPLHEPPARARRRPAEAGRPGADDARHPRLRRLLLRRDRRGDRHRHHHRRRGRHRRVDGPGGGVGAAEPRLARRAREPRGDPGHRPDRRHAV</sequence>
<protein>
    <submittedName>
        <fullName evidence="2">Uncharacterized protein</fullName>
    </submittedName>
</protein>
<feature type="compositionally biased region" description="Basic and acidic residues" evidence="1">
    <location>
        <begin position="1"/>
        <end position="31"/>
    </location>
</feature>
<dbReference type="AlphaFoldDB" id="A0A6J4V4K6"/>
<feature type="non-terminal residue" evidence="2">
    <location>
        <position position="96"/>
    </location>
</feature>
<feature type="compositionally biased region" description="Basic and acidic residues" evidence="1">
    <location>
        <begin position="74"/>
        <end position="96"/>
    </location>
</feature>
<gene>
    <name evidence="2" type="ORF">AVDCRST_MAG59-3253</name>
</gene>
<proteinExistence type="predicted"/>
<name>A0A6J4V4K6_9BACT</name>
<reference evidence="2" key="1">
    <citation type="submission" date="2020-02" db="EMBL/GenBank/DDBJ databases">
        <authorList>
            <person name="Meier V. D."/>
        </authorList>
    </citation>
    <scope>NUCLEOTIDE SEQUENCE</scope>
    <source>
        <strain evidence="2">AVDCRST_MAG59</strain>
    </source>
</reference>